<dbReference type="Gene3D" id="3.40.109.10">
    <property type="entry name" value="NADH Oxidase"/>
    <property type="match status" value="1"/>
</dbReference>
<keyword evidence="6" id="KW-0560">Oxidoreductase</keyword>
<evidence type="ECO:0000256" key="7">
    <source>
        <dbReference type="ARBA" id="ARBA00023027"/>
    </source>
</evidence>
<name>A0AA35RSN8_GEOBA</name>
<comment type="cofactor">
    <cofactor evidence="1">
        <name>FMN</name>
        <dbReference type="ChEBI" id="CHEBI:58210"/>
    </cofactor>
</comment>
<dbReference type="GO" id="GO:0140616">
    <property type="term" value="F:iodotyrosine deiodinase activity"/>
    <property type="evidence" value="ECO:0007669"/>
    <property type="project" value="UniProtKB-ARBA"/>
</dbReference>
<keyword evidence="4" id="KW-0288">FMN</keyword>
<feature type="domain" description="Nitroreductase" evidence="8">
    <location>
        <begin position="31"/>
        <end position="185"/>
    </location>
</feature>
<accession>A0AA35RSN8</accession>
<dbReference type="Proteomes" id="UP001174909">
    <property type="component" value="Unassembled WGS sequence"/>
</dbReference>
<dbReference type="CDD" id="cd02135">
    <property type="entry name" value="YdjA-like"/>
    <property type="match status" value="1"/>
</dbReference>
<comment type="caution">
    <text evidence="9">The sequence shown here is derived from an EMBL/GenBank/DDBJ whole genome shotgun (WGS) entry which is preliminary data.</text>
</comment>
<dbReference type="PANTHER" id="PTHR43821">
    <property type="entry name" value="NAD(P)H NITROREDUCTASE YDJA-RELATED"/>
    <property type="match status" value="1"/>
</dbReference>
<dbReference type="InterPro" id="IPR000415">
    <property type="entry name" value="Nitroreductase-like"/>
</dbReference>
<gene>
    <name evidence="9" type="ORF">GBAR_LOCUS10382</name>
</gene>
<evidence type="ECO:0000256" key="6">
    <source>
        <dbReference type="ARBA" id="ARBA00023002"/>
    </source>
</evidence>
<dbReference type="AlphaFoldDB" id="A0AA35RSN8"/>
<dbReference type="EMBL" id="CASHTH010001584">
    <property type="protein sequence ID" value="CAI8017015.1"/>
    <property type="molecule type" value="Genomic_DNA"/>
</dbReference>
<dbReference type="InterPro" id="IPR029479">
    <property type="entry name" value="Nitroreductase"/>
</dbReference>
<evidence type="ECO:0000256" key="2">
    <source>
        <dbReference type="ARBA" id="ARBA00007118"/>
    </source>
</evidence>
<evidence type="ECO:0000256" key="5">
    <source>
        <dbReference type="ARBA" id="ARBA00022857"/>
    </source>
</evidence>
<keyword evidence="5" id="KW-0521">NADP</keyword>
<organism evidence="9 10">
    <name type="scientific">Geodia barretti</name>
    <name type="common">Barrett's horny sponge</name>
    <dbReference type="NCBI Taxonomy" id="519541"/>
    <lineage>
        <taxon>Eukaryota</taxon>
        <taxon>Metazoa</taxon>
        <taxon>Porifera</taxon>
        <taxon>Demospongiae</taxon>
        <taxon>Heteroscleromorpha</taxon>
        <taxon>Tetractinellida</taxon>
        <taxon>Astrophorina</taxon>
        <taxon>Geodiidae</taxon>
        <taxon>Geodia</taxon>
    </lineage>
</organism>
<evidence type="ECO:0000256" key="3">
    <source>
        <dbReference type="ARBA" id="ARBA00022630"/>
    </source>
</evidence>
<comment type="similarity">
    <text evidence="2">Belongs to the nitroreductase family.</text>
</comment>
<evidence type="ECO:0000259" key="8">
    <source>
        <dbReference type="Pfam" id="PF00881"/>
    </source>
</evidence>
<proteinExistence type="inferred from homology"/>
<sequence length="205" mass="22593">MSNESGHTEKLGIDDCTVPETSVSVYEALYRRRMAWDFRNQPVPRDALDRMLATAVWAPNHRLTEPWRFFIIEKGSAASEKVAGLAYDFALQRSGGEQRAAATRDSLLKTPVLIYAYSTPGRDEEGTKENYASVCCAAHNMALAGVAEGLAVTWETGGPTRHPDLAEALGAEADWTLTTMLSVGYPAENPRSERTPVANFVRWLD</sequence>
<evidence type="ECO:0000256" key="4">
    <source>
        <dbReference type="ARBA" id="ARBA00022643"/>
    </source>
</evidence>
<dbReference type="InterPro" id="IPR052530">
    <property type="entry name" value="NAD(P)H_nitroreductase"/>
</dbReference>
<dbReference type="PANTHER" id="PTHR43821:SF1">
    <property type="entry name" value="NAD(P)H NITROREDUCTASE YDJA-RELATED"/>
    <property type="match status" value="1"/>
</dbReference>
<keyword evidence="3" id="KW-0285">Flavoprotein</keyword>
<evidence type="ECO:0000313" key="9">
    <source>
        <dbReference type="EMBL" id="CAI8017015.1"/>
    </source>
</evidence>
<evidence type="ECO:0000313" key="10">
    <source>
        <dbReference type="Proteomes" id="UP001174909"/>
    </source>
</evidence>
<evidence type="ECO:0000256" key="1">
    <source>
        <dbReference type="ARBA" id="ARBA00001917"/>
    </source>
</evidence>
<reference evidence="9" key="1">
    <citation type="submission" date="2023-03" db="EMBL/GenBank/DDBJ databases">
        <authorList>
            <person name="Steffen K."/>
            <person name="Cardenas P."/>
        </authorList>
    </citation>
    <scope>NUCLEOTIDE SEQUENCE</scope>
</reference>
<keyword evidence="7" id="KW-0520">NAD</keyword>
<keyword evidence="10" id="KW-1185">Reference proteome</keyword>
<dbReference type="InterPro" id="IPR026021">
    <property type="entry name" value="YdjA-like"/>
</dbReference>
<dbReference type="SUPFAM" id="SSF55469">
    <property type="entry name" value="FMN-dependent nitroreductase-like"/>
    <property type="match status" value="1"/>
</dbReference>
<protein>
    <submittedName>
        <fullName evidence="9">NAD(P)H nitroreductase YfhC</fullName>
    </submittedName>
</protein>
<dbReference type="Pfam" id="PF00881">
    <property type="entry name" value="Nitroreductase"/>
    <property type="match status" value="1"/>
</dbReference>